<dbReference type="SMART" id="SM00530">
    <property type="entry name" value="HTH_XRE"/>
    <property type="match status" value="1"/>
</dbReference>
<organism evidence="17 18">
    <name type="scientific">Candidatus Jorgensenbacteria bacterium CG10_big_fil_rev_8_21_14_0_10_54_38</name>
    <dbReference type="NCBI Taxonomy" id="1974593"/>
    <lineage>
        <taxon>Bacteria</taxon>
        <taxon>Candidatus Joergenseniibacteriota</taxon>
    </lineage>
</organism>
<comment type="caution">
    <text evidence="17">The sequence shown here is derived from an EMBL/GenBank/DDBJ whole genome shotgun (WGS) entry which is preliminary data.</text>
</comment>
<evidence type="ECO:0000256" key="1">
    <source>
        <dbReference type="ARBA" id="ARBA00004496"/>
    </source>
</evidence>
<protein>
    <recommendedName>
        <fullName evidence="12">UDP-N-acetylglucosamine 1-carboxyvinyltransferase</fullName>
        <ecNumber evidence="11">2.5.1.7</ecNumber>
    </recommendedName>
    <alternativeName>
        <fullName evidence="13">Enoylpyruvate transferase</fullName>
    </alternativeName>
    <alternativeName>
        <fullName evidence="14">UDP-N-acetylglucosamine enolpyruvyl transferase</fullName>
    </alternativeName>
</protein>
<accession>A0A2M6WFW2</accession>
<dbReference type="GO" id="GO:0008760">
    <property type="term" value="F:UDP-N-acetylglucosamine 1-carboxyvinyltransferase activity"/>
    <property type="evidence" value="ECO:0007669"/>
    <property type="project" value="UniProtKB-EC"/>
</dbReference>
<evidence type="ECO:0000256" key="15">
    <source>
        <dbReference type="ARBA" id="ARBA00047527"/>
    </source>
</evidence>
<keyword evidence="9" id="KW-0961">Cell wall biogenesis/degradation</keyword>
<evidence type="ECO:0000256" key="13">
    <source>
        <dbReference type="ARBA" id="ARBA00042443"/>
    </source>
</evidence>
<dbReference type="NCBIfam" id="NF006873">
    <property type="entry name" value="PRK09369.1"/>
    <property type="match status" value="1"/>
</dbReference>
<gene>
    <name evidence="17" type="ORF">COU12_02005</name>
</gene>
<dbReference type="AlphaFoldDB" id="A0A2M6WFW2"/>
<evidence type="ECO:0000256" key="2">
    <source>
        <dbReference type="ARBA" id="ARBA00004752"/>
    </source>
</evidence>
<dbReference type="Pfam" id="PF00275">
    <property type="entry name" value="EPSP_synthase"/>
    <property type="match status" value="1"/>
</dbReference>
<dbReference type="GO" id="GO:0008360">
    <property type="term" value="P:regulation of cell shape"/>
    <property type="evidence" value="ECO:0007669"/>
    <property type="project" value="UniProtKB-KW"/>
</dbReference>
<dbReference type="PROSITE" id="PS50943">
    <property type="entry name" value="HTH_CROC1"/>
    <property type="match status" value="1"/>
</dbReference>
<dbReference type="InterPro" id="IPR036968">
    <property type="entry name" value="Enolpyruvate_Tfrase_sf"/>
</dbReference>
<proteinExistence type="inferred from homology"/>
<keyword evidence="8" id="KW-0131">Cell cycle</keyword>
<dbReference type="CDD" id="cd00093">
    <property type="entry name" value="HTH_XRE"/>
    <property type="match status" value="1"/>
</dbReference>
<sequence length="505" mass="55650">MKSKEEQKKIGAFIKSLREQRGMTQQELALALRTSQSAVARMETGRQNLSTQALAHIGRVLGRKIVALTNSIDFQIEGGRKLHGTVTTNASKNGALGLLAASVLNDSKTTLHGIPRIEEVHRFIEILTSIGFSIEWVGKNSVVITPPRRVRVKTCNRASAEKIRSTLILLGGLIHRVKLFQIPHAGGCKMGERTIAAHRYGLEKFGVHITTRENRYAVTVGKLKPADVVLYETSDTATENLLIAAARIPGVTRISFASSNYQVQEVCFFLEKLGVMIEGVGTSTLTVHGIPSINMPVEYYNSEDPIESMMFLSAAIVTGSRLTVARCPIYFLQLELLRLEKMGLRYQAGTPYLSYNRKTRLADVTVFPSQLRAPSDKILAQPYPGINTDNLPFFVPIATQAAGTTLIHDWMWENRAIYFTELNRLGAKVTLADPHRVFVEGSTPLKAAQVVCPPALRPAMIILIAMLAAKGTSVLRNVYSINRGYEEVAERLNAIGAKIEIVRGM</sequence>
<dbReference type="EMBL" id="PFBE01000032">
    <property type="protein sequence ID" value="PIT91645.1"/>
    <property type="molecule type" value="Genomic_DNA"/>
</dbReference>
<dbReference type="GO" id="GO:0005737">
    <property type="term" value="C:cytoplasm"/>
    <property type="evidence" value="ECO:0007669"/>
    <property type="project" value="UniProtKB-SubCell"/>
</dbReference>
<dbReference type="GO" id="GO:0051301">
    <property type="term" value="P:cell division"/>
    <property type="evidence" value="ECO:0007669"/>
    <property type="project" value="UniProtKB-KW"/>
</dbReference>
<evidence type="ECO:0000256" key="3">
    <source>
        <dbReference type="ARBA" id="ARBA00022490"/>
    </source>
</evidence>
<evidence type="ECO:0000256" key="5">
    <source>
        <dbReference type="ARBA" id="ARBA00022679"/>
    </source>
</evidence>
<evidence type="ECO:0000256" key="4">
    <source>
        <dbReference type="ARBA" id="ARBA00022618"/>
    </source>
</evidence>
<dbReference type="SUPFAM" id="SSF47413">
    <property type="entry name" value="lambda repressor-like DNA-binding domains"/>
    <property type="match status" value="1"/>
</dbReference>
<evidence type="ECO:0000256" key="11">
    <source>
        <dbReference type="ARBA" id="ARBA00039108"/>
    </source>
</evidence>
<dbReference type="Proteomes" id="UP000229530">
    <property type="component" value="Unassembled WGS sequence"/>
</dbReference>
<evidence type="ECO:0000313" key="18">
    <source>
        <dbReference type="Proteomes" id="UP000229530"/>
    </source>
</evidence>
<dbReference type="InterPro" id="IPR001986">
    <property type="entry name" value="Enolpyruvate_Tfrase_dom"/>
</dbReference>
<dbReference type="Pfam" id="PF13560">
    <property type="entry name" value="HTH_31"/>
    <property type="match status" value="1"/>
</dbReference>
<keyword evidence="4" id="KW-0132">Cell division</keyword>
<evidence type="ECO:0000256" key="8">
    <source>
        <dbReference type="ARBA" id="ARBA00023306"/>
    </source>
</evidence>
<dbReference type="InterPro" id="IPR001387">
    <property type="entry name" value="Cro/C1-type_HTH"/>
</dbReference>
<comment type="subcellular location">
    <subcellularLocation>
        <location evidence="1">Cytoplasm</location>
    </subcellularLocation>
</comment>
<dbReference type="GO" id="GO:0009252">
    <property type="term" value="P:peptidoglycan biosynthetic process"/>
    <property type="evidence" value="ECO:0007669"/>
    <property type="project" value="UniProtKB-KW"/>
</dbReference>
<keyword evidence="3" id="KW-0963">Cytoplasm</keyword>
<comment type="pathway">
    <text evidence="2">Cell wall biogenesis; peptidoglycan biosynthesis.</text>
</comment>
<dbReference type="InterPro" id="IPR010982">
    <property type="entry name" value="Lambda_DNA-bd_dom_sf"/>
</dbReference>
<comment type="catalytic activity">
    <reaction evidence="15">
        <text>phosphoenolpyruvate + UDP-N-acetyl-alpha-D-glucosamine = UDP-N-acetyl-3-O-(1-carboxyvinyl)-alpha-D-glucosamine + phosphate</text>
        <dbReference type="Rhea" id="RHEA:18681"/>
        <dbReference type="ChEBI" id="CHEBI:43474"/>
        <dbReference type="ChEBI" id="CHEBI:57705"/>
        <dbReference type="ChEBI" id="CHEBI:58702"/>
        <dbReference type="ChEBI" id="CHEBI:68483"/>
        <dbReference type="EC" id="2.5.1.7"/>
    </reaction>
</comment>
<dbReference type="SUPFAM" id="SSF55205">
    <property type="entry name" value="EPT/RTPC-like"/>
    <property type="match status" value="1"/>
</dbReference>
<evidence type="ECO:0000256" key="14">
    <source>
        <dbReference type="ARBA" id="ARBA00042842"/>
    </source>
</evidence>
<evidence type="ECO:0000256" key="6">
    <source>
        <dbReference type="ARBA" id="ARBA00022960"/>
    </source>
</evidence>
<evidence type="ECO:0000256" key="10">
    <source>
        <dbReference type="ARBA" id="ARBA00038367"/>
    </source>
</evidence>
<dbReference type="GO" id="GO:0071555">
    <property type="term" value="P:cell wall organization"/>
    <property type="evidence" value="ECO:0007669"/>
    <property type="project" value="UniProtKB-KW"/>
</dbReference>
<evidence type="ECO:0000256" key="9">
    <source>
        <dbReference type="ARBA" id="ARBA00023316"/>
    </source>
</evidence>
<comment type="similarity">
    <text evidence="10">Belongs to the EPSP synthase family. MurA subfamily.</text>
</comment>
<dbReference type="PANTHER" id="PTHR43783">
    <property type="entry name" value="UDP-N-ACETYLGLUCOSAMINE 1-CARBOXYVINYLTRANSFERASE"/>
    <property type="match status" value="1"/>
</dbReference>
<evidence type="ECO:0000259" key="16">
    <source>
        <dbReference type="PROSITE" id="PS50943"/>
    </source>
</evidence>
<feature type="domain" description="HTH cro/C1-type" evidence="16">
    <location>
        <begin position="14"/>
        <end position="68"/>
    </location>
</feature>
<keyword evidence="5 17" id="KW-0808">Transferase</keyword>
<dbReference type="GO" id="GO:0003677">
    <property type="term" value="F:DNA binding"/>
    <property type="evidence" value="ECO:0007669"/>
    <property type="project" value="InterPro"/>
</dbReference>
<dbReference type="EC" id="2.5.1.7" evidence="11"/>
<dbReference type="PANTHER" id="PTHR43783:SF1">
    <property type="entry name" value="UDP-N-ACETYLGLUCOSAMINE 1-CARBOXYVINYLTRANSFERASE"/>
    <property type="match status" value="1"/>
</dbReference>
<reference evidence="18" key="1">
    <citation type="submission" date="2017-09" db="EMBL/GenBank/DDBJ databases">
        <title>Depth-based differentiation of microbial function through sediment-hosted aquifers and enrichment of novel symbionts in the deep terrestrial subsurface.</title>
        <authorList>
            <person name="Probst A.J."/>
            <person name="Ladd B."/>
            <person name="Jarett J.K."/>
            <person name="Geller-Mcgrath D.E."/>
            <person name="Sieber C.M.K."/>
            <person name="Emerson J.B."/>
            <person name="Anantharaman K."/>
            <person name="Thomas B.C."/>
            <person name="Malmstrom R."/>
            <person name="Stieglmeier M."/>
            <person name="Klingl A."/>
            <person name="Woyke T."/>
            <person name="Ryan C.M."/>
            <person name="Banfield J.F."/>
        </authorList>
    </citation>
    <scope>NUCLEOTIDE SEQUENCE [LARGE SCALE GENOMIC DNA]</scope>
</reference>
<keyword evidence="7" id="KW-0573">Peptidoglycan synthesis</keyword>
<dbReference type="Gene3D" id="3.65.10.10">
    <property type="entry name" value="Enolpyruvate transferase domain"/>
    <property type="match status" value="2"/>
</dbReference>
<keyword evidence="6" id="KW-0133">Cell shape</keyword>
<dbReference type="InterPro" id="IPR013792">
    <property type="entry name" value="RNA3'P_cycl/enolpyr_Trfase_a/b"/>
</dbReference>
<evidence type="ECO:0000256" key="7">
    <source>
        <dbReference type="ARBA" id="ARBA00022984"/>
    </source>
</evidence>
<name>A0A2M6WFW2_9BACT</name>
<evidence type="ECO:0000256" key="12">
    <source>
        <dbReference type="ARBA" id="ARBA00039754"/>
    </source>
</evidence>
<dbReference type="InterPro" id="IPR050068">
    <property type="entry name" value="MurA_subfamily"/>
</dbReference>
<dbReference type="Gene3D" id="1.10.260.40">
    <property type="entry name" value="lambda repressor-like DNA-binding domains"/>
    <property type="match status" value="1"/>
</dbReference>
<evidence type="ECO:0000313" key="17">
    <source>
        <dbReference type="EMBL" id="PIT91645.1"/>
    </source>
</evidence>